<sequence length="337" mass="38458">MRKAMAAVVLLATTALLCAPATAELTRLEHYSAKNDGSLSLLVVGDFGRKGAYNQSRVAEQMGRVGGELDIDFVISTGDNFYDDGLTGLDDPAFEQSFTDIYTAKSLQKPWYLVLGNHDYRGDTIAQLSPVLREIDSRFICMRSFIVSAEIVDFFFIDTTPFQVKYWTHPKDHVYDWRGVAPREKYIETLLKDLDEAMKKSTAKWKIAVGHHTVRSVSHHGDTDELLELLLPILKVNSIDFYINGHDHCLEHISSRDSPIQYFTSGGGSKSWRGFFQPNEDKLKFFYDGQGFMSLQLHQDQADFIFYDVDGNILYQYSQWSLRNTYLLQHPSYVAEE</sequence>
<comment type="cofactor">
    <cofactor evidence="11">
        <name>Fe cation</name>
        <dbReference type="ChEBI" id="CHEBI:24875"/>
    </cofactor>
    <text evidence="11">Binds 2 iron ions per subunit.</text>
</comment>
<dbReference type="Pfam" id="PF00149">
    <property type="entry name" value="Metallophos"/>
    <property type="match status" value="1"/>
</dbReference>
<dbReference type="PIRSF" id="PIRSF000898">
    <property type="entry name" value="Acid_Ptase_5"/>
    <property type="match status" value="1"/>
</dbReference>
<dbReference type="AlphaFoldDB" id="A0A5J9WIA3"/>
<evidence type="ECO:0000256" key="6">
    <source>
        <dbReference type="ARBA" id="ARBA00022729"/>
    </source>
</evidence>
<evidence type="ECO:0000256" key="4">
    <source>
        <dbReference type="ARBA" id="ARBA00022525"/>
    </source>
</evidence>
<keyword evidence="4" id="KW-0964">Secreted</keyword>
<gene>
    <name evidence="14" type="ORF">EJB05_07402</name>
</gene>
<keyword evidence="6 12" id="KW-0732">Signal</keyword>
<keyword evidence="15" id="KW-1185">Reference proteome</keyword>
<feature type="binding site" evidence="11">
    <location>
        <position position="82"/>
    </location>
    <ligand>
        <name>Fe cation</name>
        <dbReference type="ChEBI" id="CHEBI:24875"/>
        <label>1</label>
    </ligand>
</feature>
<feature type="binding site" evidence="11">
    <location>
        <position position="79"/>
    </location>
    <ligand>
        <name>Fe cation</name>
        <dbReference type="ChEBI" id="CHEBI:24875"/>
        <label>2</label>
    </ligand>
</feature>
<organism evidence="14 15">
    <name type="scientific">Eragrostis curvula</name>
    <name type="common">weeping love grass</name>
    <dbReference type="NCBI Taxonomy" id="38414"/>
    <lineage>
        <taxon>Eukaryota</taxon>
        <taxon>Viridiplantae</taxon>
        <taxon>Streptophyta</taxon>
        <taxon>Embryophyta</taxon>
        <taxon>Tracheophyta</taxon>
        <taxon>Spermatophyta</taxon>
        <taxon>Magnoliopsida</taxon>
        <taxon>Liliopsida</taxon>
        <taxon>Poales</taxon>
        <taxon>Poaceae</taxon>
        <taxon>PACMAD clade</taxon>
        <taxon>Chloridoideae</taxon>
        <taxon>Eragrostideae</taxon>
        <taxon>Eragrostidinae</taxon>
        <taxon>Eragrostis</taxon>
    </lineage>
</organism>
<keyword evidence="8" id="KW-0862">Zinc</keyword>
<dbReference type="OrthoDB" id="411211at2759"/>
<feature type="binding site" evidence="11">
    <location>
        <position position="79"/>
    </location>
    <ligand>
        <name>Fe cation</name>
        <dbReference type="ChEBI" id="CHEBI:24875"/>
        <label>1</label>
    </ligand>
</feature>
<keyword evidence="10 11" id="KW-0408">Iron</keyword>
<keyword evidence="7 10" id="KW-0378">Hydrolase</keyword>
<dbReference type="GO" id="GO:0003993">
    <property type="term" value="F:acid phosphatase activity"/>
    <property type="evidence" value="ECO:0007669"/>
    <property type="project" value="UniProtKB-UniRule"/>
</dbReference>
<dbReference type="FunFam" id="3.60.21.10:FF:000027">
    <property type="entry name" value="Purple acid phosphatase"/>
    <property type="match status" value="1"/>
</dbReference>
<dbReference type="Proteomes" id="UP000324897">
    <property type="component" value="Chromosome 5"/>
</dbReference>
<protein>
    <recommendedName>
        <fullName evidence="10">Purple acid phosphatase</fullName>
        <ecNumber evidence="10">3.1.3.2</ecNumber>
    </recommendedName>
</protein>
<evidence type="ECO:0000313" key="14">
    <source>
        <dbReference type="EMBL" id="TVU47793.1"/>
    </source>
</evidence>
<evidence type="ECO:0000313" key="15">
    <source>
        <dbReference type="Proteomes" id="UP000324897"/>
    </source>
</evidence>
<evidence type="ECO:0000256" key="9">
    <source>
        <dbReference type="ARBA" id="ARBA00023180"/>
    </source>
</evidence>
<evidence type="ECO:0000256" key="12">
    <source>
        <dbReference type="SAM" id="SignalP"/>
    </source>
</evidence>
<evidence type="ECO:0000256" key="11">
    <source>
        <dbReference type="PIRSR" id="PIRSR000898-1"/>
    </source>
</evidence>
<comment type="caution">
    <text evidence="14">The sequence shown here is derived from an EMBL/GenBank/DDBJ whole genome shotgun (WGS) entry which is preliminary data.</text>
</comment>
<evidence type="ECO:0000256" key="2">
    <source>
        <dbReference type="ARBA" id="ARBA00004613"/>
    </source>
</evidence>
<comment type="subcellular location">
    <subcellularLocation>
        <location evidence="2">Secreted</location>
    </subcellularLocation>
</comment>
<dbReference type="GO" id="GO:0046872">
    <property type="term" value="F:metal ion binding"/>
    <property type="evidence" value="ECO:0007669"/>
    <property type="project" value="UniProtKB-KW"/>
</dbReference>
<evidence type="ECO:0000256" key="7">
    <source>
        <dbReference type="ARBA" id="ARBA00022801"/>
    </source>
</evidence>
<dbReference type="EC" id="3.1.3.2" evidence="10"/>
<proteinExistence type="inferred from homology"/>
<feature type="binding site" evidence="11">
    <location>
        <position position="246"/>
    </location>
    <ligand>
        <name>Fe cation</name>
        <dbReference type="ChEBI" id="CHEBI:24875"/>
        <label>2</label>
    </ligand>
</feature>
<comment type="similarity">
    <text evidence="3">Belongs to the metallophosphoesterase superfamily. Purple acid phosphatase family.</text>
</comment>
<dbReference type="CDD" id="cd07378">
    <property type="entry name" value="MPP_ACP5"/>
    <property type="match status" value="1"/>
</dbReference>
<feature type="binding site" evidence="11">
    <location>
        <position position="117"/>
    </location>
    <ligand>
        <name>Fe cation</name>
        <dbReference type="ChEBI" id="CHEBI:24875"/>
        <label>2</label>
    </ligand>
</feature>
<dbReference type="EMBL" id="RWGY01000004">
    <property type="protein sequence ID" value="TVU47793.1"/>
    <property type="molecule type" value="Genomic_DNA"/>
</dbReference>
<dbReference type="PANTHER" id="PTHR10161:SF59">
    <property type="entry name" value="PURPLE ACID PHOSPHATASE"/>
    <property type="match status" value="1"/>
</dbReference>
<dbReference type="InterPro" id="IPR051558">
    <property type="entry name" value="Metallophosphoesterase_PAP"/>
</dbReference>
<dbReference type="Gene3D" id="3.60.21.10">
    <property type="match status" value="1"/>
</dbReference>
<feature type="signal peptide" evidence="12">
    <location>
        <begin position="1"/>
        <end position="23"/>
    </location>
</feature>
<evidence type="ECO:0000259" key="13">
    <source>
        <dbReference type="Pfam" id="PF00149"/>
    </source>
</evidence>
<dbReference type="InterPro" id="IPR024927">
    <property type="entry name" value="Acid_PPase"/>
</dbReference>
<dbReference type="GO" id="GO:0005576">
    <property type="term" value="C:extracellular region"/>
    <property type="evidence" value="ECO:0007669"/>
    <property type="project" value="UniProtKB-SubCell"/>
</dbReference>
<evidence type="ECO:0000256" key="8">
    <source>
        <dbReference type="ARBA" id="ARBA00022833"/>
    </source>
</evidence>
<feature type="chain" id="PRO_5023820068" description="Purple acid phosphatase" evidence="12">
    <location>
        <begin position="24"/>
        <end position="337"/>
    </location>
</feature>
<reference evidence="14 15" key="1">
    <citation type="journal article" date="2019" name="Sci. Rep.">
        <title>A high-quality genome of Eragrostis curvula grass provides insights into Poaceae evolution and supports new strategies to enhance forage quality.</title>
        <authorList>
            <person name="Carballo J."/>
            <person name="Santos B.A.C.M."/>
            <person name="Zappacosta D."/>
            <person name="Garbus I."/>
            <person name="Selva J.P."/>
            <person name="Gallo C.A."/>
            <person name="Diaz A."/>
            <person name="Albertini E."/>
            <person name="Caccamo M."/>
            <person name="Echenique V."/>
        </authorList>
    </citation>
    <scope>NUCLEOTIDE SEQUENCE [LARGE SCALE GENOMIC DNA]</scope>
    <source>
        <strain evidence="15">cv. Victoria</strain>
        <tissue evidence="14">Leaf</tissue>
    </source>
</reference>
<feature type="binding site" evidence="11">
    <location>
        <position position="46"/>
    </location>
    <ligand>
        <name>Fe cation</name>
        <dbReference type="ChEBI" id="CHEBI:24875"/>
        <label>1</label>
    </ligand>
</feature>
<keyword evidence="9" id="KW-0325">Glycoprotein</keyword>
<evidence type="ECO:0000256" key="5">
    <source>
        <dbReference type="ARBA" id="ARBA00022723"/>
    </source>
</evidence>
<feature type="binding site" evidence="11">
    <location>
        <position position="248"/>
    </location>
    <ligand>
        <name>Fe cation</name>
        <dbReference type="ChEBI" id="CHEBI:24875"/>
        <label>1</label>
    </ligand>
</feature>
<evidence type="ECO:0000256" key="3">
    <source>
        <dbReference type="ARBA" id="ARBA00008723"/>
    </source>
</evidence>
<keyword evidence="5 11" id="KW-0479">Metal-binding</keyword>
<evidence type="ECO:0000256" key="10">
    <source>
        <dbReference type="PIRNR" id="PIRNR000898"/>
    </source>
</evidence>
<feature type="domain" description="Calcineurin-like phosphoesterase" evidence="13">
    <location>
        <begin position="41"/>
        <end position="249"/>
    </location>
</feature>
<accession>A0A5J9WIA3</accession>
<dbReference type="SUPFAM" id="SSF56300">
    <property type="entry name" value="Metallo-dependent phosphatases"/>
    <property type="match status" value="1"/>
</dbReference>
<feature type="binding site" evidence="11">
    <location>
        <position position="211"/>
    </location>
    <ligand>
        <name>Fe cation</name>
        <dbReference type="ChEBI" id="CHEBI:24875"/>
        <label>2</label>
    </ligand>
</feature>
<dbReference type="InterPro" id="IPR004843">
    <property type="entry name" value="Calcineurin-like_PHP"/>
</dbReference>
<dbReference type="PANTHER" id="PTHR10161">
    <property type="entry name" value="TARTRATE-RESISTANT ACID PHOSPHATASE TYPE 5"/>
    <property type="match status" value="1"/>
</dbReference>
<comment type="catalytic activity">
    <reaction evidence="1 10">
        <text>a phosphate monoester + H2O = an alcohol + phosphate</text>
        <dbReference type="Rhea" id="RHEA:15017"/>
        <dbReference type="ChEBI" id="CHEBI:15377"/>
        <dbReference type="ChEBI" id="CHEBI:30879"/>
        <dbReference type="ChEBI" id="CHEBI:43474"/>
        <dbReference type="ChEBI" id="CHEBI:67140"/>
        <dbReference type="EC" id="3.1.3.2"/>
    </reaction>
</comment>
<evidence type="ECO:0000256" key="1">
    <source>
        <dbReference type="ARBA" id="ARBA00000032"/>
    </source>
</evidence>
<dbReference type="Gramene" id="TVU47793">
    <property type="protein sequence ID" value="TVU47793"/>
    <property type="gene ID" value="EJB05_07402"/>
</dbReference>
<name>A0A5J9WIA3_9POAL</name>
<dbReference type="InterPro" id="IPR029052">
    <property type="entry name" value="Metallo-depent_PP-like"/>
</dbReference>